<evidence type="ECO:0000313" key="3">
    <source>
        <dbReference type="EMBL" id="WTY93872.1"/>
    </source>
</evidence>
<accession>A0AAU3GS73</accession>
<protein>
    <submittedName>
        <fullName evidence="3">ABC transporter family substrate-binding protein</fullName>
    </submittedName>
</protein>
<gene>
    <name evidence="3" type="ORF">OG626_02680</name>
</gene>
<proteinExistence type="predicted"/>
<dbReference type="EMBL" id="CP109535">
    <property type="protein sequence ID" value="WTY93872.1"/>
    <property type="molecule type" value="Genomic_DNA"/>
</dbReference>
<dbReference type="Pfam" id="PF00496">
    <property type="entry name" value="SBP_bac_5"/>
    <property type="match status" value="1"/>
</dbReference>
<dbReference type="PIRSF" id="PIRSF002741">
    <property type="entry name" value="MppA"/>
    <property type="match status" value="1"/>
</dbReference>
<dbReference type="PANTHER" id="PTHR30290:SF65">
    <property type="entry name" value="MONOACYL PHOSPHATIDYLINOSITOL TETRAMANNOSIDE-BINDING PROTEIN LPQW-RELATED"/>
    <property type="match status" value="1"/>
</dbReference>
<dbReference type="GO" id="GO:1904680">
    <property type="term" value="F:peptide transmembrane transporter activity"/>
    <property type="evidence" value="ECO:0007669"/>
    <property type="project" value="TreeGrafter"/>
</dbReference>
<dbReference type="Gene3D" id="3.90.76.10">
    <property type="entry name" value="Dipeptide-binding Protein, Domain 1"/>
    <property type="match status" value="1"/>
</dbReference>
<dbReference type="InterPro" id="IPR030678">
    <property type="entry name" value="Peptide/Ni-bd"/>
</dbReference>
<dbReference type="PANTHER" id="PTHR30290">
    <property type="entry name" value="PERIPLASMIC BINDING COMPONENT OF ABC TRANSPORTER"/>
    <property type="match status" value="1"/>
</dbReference>
<reference evidence="3" key="1">
    <citation type="submission" date="2022-10" db="EMBL/GenBank/DDBJ databases">
        <title>The complete genomes of actinobacterial strains from the NBC collection.</title>
        <authorList>
            <person name="Joergensen T.S."/>
            <person name="Alvarez Arevalo M."/>
            <person name="Sterndorff E.B."/>
            <person name="Faurdal D."/>
            <person name="Vuksanovic O."/>
            <person name="Mourched A.-S."/>
            <person name="Charusanti P."/>
            <person name="Shaw S."/>
            <person name="Blin K."/>
            <person name="Weber T."/>
        </authorList>
    </citation>
    <scope>NUCLEOTIDE SEQUENCE</scope>
    <source>
        <strain evidence="3">NBC_01401</strain>
    </source>
</reference>
<evidence type="ECO:0000259" key="2">
    <source>
        <dbReference type="PROSITE" id="PS50206"/>
    </source>
</evidence>
<dbReference type="PROSITE" id="PS51257">
    <property type="entry name" value="PROKAR_LIPOPROTEIN"/>
    <property type="match status" value="1"/>
</dbReference>
<feature type="domain" description="Rhodanese" evidence="2">
    <location>
        <begin position="142"/>
        <end position="204"/>
    </location>
</feature>
<dbReference type="Gene3D" id="3.10.105.10">
    <property type="entry name" value="Dipeptide-binding Protein, Domain 3"/>
    <property type="match status" value="1"/>
</dbReference>
<name>A0AAU3GS73_9ACTN</name>
<dbReference type="PROSITE" id="PS50206">
    <property type="entry name" value="RHODANESE_3"/>
    <property type="match status" value="1"/>
</dbReference>
<dbReference type="GO" id="GO:0015833">
    <property type="term" value="P:peptide transport"/>
    <property type="evidence" value="ECO:0007669"/>
    <property type="project" value="TreeGrafter"/>
</dbReference>
<dbReference type="SUPFAM" id="SSF53850">
    <property type="entry name" value="Periplasmic binding protein-like II"/>
    <property type="match status" value="1"/>
</dbReference>
<dbReference type="InterPro" id="IPR001763">
    <property type="entry name" value="Rhodanese-like_dom"/>
</dbReference>
<evidence type="ECO:0000256" key="1">
    <source>
        <dbReference type="SAM" id="MobiDB-lite"/>
    </source>
</evidence>
<dbReference type="GO" id="GO:0042597">
    <property type="term" value="C:periplasmic space"/>
    <property type="evidence" value="ECO:0007669"/>
    <property type="project" value="UniProtKB-ARBA"/>
</dbReference>
<dbReference type="CDD" id="cd08501">
    <property type="entry name" value="PBP2_Lpqw"/>
    <property type="match status" value="1"/>
</dbReference>
<sequence>MRRIHLSGLAIAATASLVLSGCSGGDTDDDSGQEKSKGATSANEVLTSYNPQPASNLKQGGKMTLPIVEIPDQLNPFSGNGSLYTSKITWFYQPQLSFNDPKGNVTFNKDYLTDVKQTTVDGNTQVTYDINPKAKWNDGQDIDWTAFRDTWSAVNGKDKEYVVGSTDGYSSIASVKKGKDAKQAIVTYDGSFVYWKSLFYSVINPHIAKADGFNKAYVSNPHAEWGAGPYTISKFDAKGGTVSYKPNPKWWGAKPHLDEFTYVQMEESASVNAFKNGQTDATEVKEAEQLNQVKSVKGSDLRRGTTTSNNLLVFNSTSPQLKDSAVRKALMEGIDRSLLAKIKFQGLGYTEPLPGSLVLFPFQKGYQDNFGKLVKFNADTAKKDLDAAGWKVGSDGVRAKGGQKLELTFPTIGDRSTVKASATALAQMMKNIGVKLDIKAHPSADFNKVFTERAFDIFGMGFISSDPNGMLYICQNYCSDSTLNVSRSVPESMDKETKAVTNLPTLDEQLDAGNKAEEKAMETYGIMPTHNGPTIWAVKKGLANYGAAQFYGHYGVTGPPELIGWQKK</sequence>
<feature type="compositionally biased region" description="Polar residues" evidence="1">
    <location>
        <begin position="38"/>
        <end position="58"/>
    </location>
</feature>
<dbReference type="InterPro" id="IPR039424">
    <property type="entry name" value="SBP_5"/>
</dbReference>
<dbReference type="AlphaFoldDB" id="A0AAU3GS73"/>
<feature type="region of interest" description="Disordered" evidence="1">
    <location>
        <begin position="25"/>
        <end position="58"/>
    </location>
</feature>
<dbReference type="InterPro" id="IPR000914">
    <property type="entry name" value="SBP_5_dom"/>
</dbReference>
<dbReference type="GO" id="GO:0043190">
    <property type="term" value="C:ATP-binding cassette (ABC) transporter complex"/>
    <property type="evidence" value="ECO:0007669"/>
    <property type="project" value="InterPro"/>
</dbReference>
<organism evidence="3">
    <name type="scientific">Streptomyces sp. NBC_01401</name>
    <dbReference type="NCBI Taxonomy" id="2903854"/>
    <lineage>
        <taxon>Bacteria</taxon>
        <taxon>Bacillati</taxon>
        <taxon>Actinomycetota</taxon>
        <taxon>Actinomycetes</taxon>
        <taxon>Kitasatosporales</taxon>
        <taxon>Streptomycetaceae</taxon>
        <taxon>Streptomyces</taxon>
    </lineage>
</organism>